<organism evidence="1 2">
    <name type="scientific">Actinidia rufa</name>
    <dbReference type="NCBI Taxonomy" id="165716"/>
    <lineage>
        <taxon>Eukaryota</taxon>
        <taxon>Viridiplantae</taxon>
        <taxon>Streptophyta</taxon>
        <taxon>Embryophyta</taxon>
        <taxon>Tracheophyta</taxon>
        <taxon>Spermatophyta</taxon>
        <taxon>Magnoliopsida</taxon>
        <taxon>eudicotyledons</taxon>
        <taxon>Gunneridae</taxon>
        <taxon>Pentapetalae</taxon>
        <taxon>asterids</taxon>
        <taxon>Ericales</taxon>
        <taxon>Actinidiaceae</taxon>
        <taxon>Actinidia</taxon>
    </lineage>
</organism>
<sequence>MARKMTMHCRKIGMKLSLSKRAARRVALSEIQIIYAQICKPNFPLVEVEKLLDEVAKIDHERSVSGSAPTLAAANFVGAVDLNVALPGEI</sequence>
<evidence type="ECO:0000313" key="1">
    <source>
        <dbReference type="EMBL" id="GFZ18853.1"/>
    </source>
</evidence>
<reference evidence="1 2" key="1">
    <citation type="submission" date="2019-07" db="EMBL/GenBank/DDBJ databases">
        <title>De Novo Assembly of kiwifruit Actinidia rufa.</title>
        <authorList>
            <person name="Sugita-Konishi S."/>
            <person name="Sato K."/>
            <person name="Mori E."/>
            <person name="Abe Y."/>
            <person name="Kisaki G."/>
            <person name="Hamano K."/>
            <person name="Suezawa K."/>
            <person name="Otani M."/>
            <person name="Fukuda T."/>
            <person name="Manabe T."/>
            <person name="Gomi K."/>
            <person name="Tabuchi M."/>
            <person name="Akimitsu K."/>
            <person name="Kataoka I."/>
        </authorList>
    </citation>
    <scope>NUCLEOTIDE SEQUENCE [LARGE SCALE GENOMIC DNA]</scope>
    <source>
        <strain evidence="2">cv. Fuchu</strain>
    </source>
</reference>
<name>A0A7J0H6W6_9ERIC</name>
<dbReference type="EMBL" id="BJWL01000027">
    <property type="protein sequence ID" value="GFZ18853.1"/>
    <property type="molecule type" value="Genomic_DNA"/>
</dbReference>
<accession>A0A7J0H6W6</accession>
<comment type="caution">
    <text evidence="1">The sequence shown here is derived from an EMBL/GenBank/DDBJ whole genome shotgun (WGS) entry which is preliminary data.</text>
</comment>
<dbReference type="AlphaFoldDB" id="A0A7J0H6W6"/>
<protein>
    <submittedName>
        <fullName evidence="1">Uncharacterized protein</fullName>
    </submittedName>
</protein>
<gene>
    <name evidence="1" type="ORF">Acr_27g0005920</name>
</gene>
<keyword evidence="2" id="KW-1185">Reference proteome</keyword>
<proteinExistence type="predicted"/>
<dbReference type="Proteomes" id="UP000585474">
    <property type="component" value="Unassembled WGS sequence"/>
</dbReference>
<evidence type="ECO:0000313" key="2">
    <source>
        <dbReference type="Proteomes" id="UP000585474"/>
    </source>
</evidence>